<reference evidence="1" key="1">
    <citation type="submission" date="2014-09" db="EMBL/GenBank/DDBJ databases">
        <authorList>
            <person name="Magalhaes I.L.F."/>
            <person name="Oliveira U."/>
            <person name="Santos F.R."/>
            <person name="Vidigal T.H.D.A."/>
            <person name="Brescovit A.D."/>
            <person name="Santos A.J."/>
        </authorList>
    </citation>
    <scope>NUCLEOTIDE SEQUENCE</scope>
    <source>
        <tissue evidence="1">Shoot tissue taken approximately 20 cm above the soil surface</tissue>
    </source>
</reference>
<proteinExistence type="predicted"/>
<dbReference type="AlphaFoldDB" id="A0A0A8YJY7"/>
<dbReference type="EMBL" id="GBRH01271444">
    <property type="protein sequence ID" value="JAD26451.1"/>
    <property type="molecule type" value="Transcribed_RNA"/>
</dbReference>
<name>A0A0A8YJY7_ARUDO</name>
<reference evidence="1" key="2">
    <citation type="journal article" date="2015" name="Data Brief">
        <title>Shoot transcriptome of the giant reed, Arundo donax.</title>
        <authorList>
            <person name="Barrero R.A."/>
            <person name="Guerrero F.D."/>
            <person name="Moolhuijzen P."/>
            <person name="Goolsby J.A."/>
            <person name="Tidwell J."/>
            <person name="Bellgard S.E."/>
            <person name="Bellgard M.I."/>
        </authorList>
    </citation>
    <scope>NUCLEOTIDE SEQUENCE</scope>
    <source>
        <tissue evidence="1">Shoot tissue taken approximately 20 cm above the soil surface</tissue>
    </source>
</reference>
<protein>
    <submittedName>
        <fullName evidence="1">Uncharacterized protein</fullName>
    </submittedName>
</protein>
<accession>A0A0A8YJY7</accession>
<sequence length="38" mass="3993">MAAGRLVRGRYARNTIPNPLLPSLQAASEPAVAARSCL</sequence>
<evidence type="ECO:0000313" key="1">
    <source>
        <dbReference type="EMBL" id="JAD26451.1"/>
    </source>
</evidence>
<organism evidence="1">
    <name type="scientific">Arundo donax</name>
    <name type="common">Giant reed</name>
    <name type="synonym">Donax arundinaceus</name>
    <dbReference type="NCBI Taxonomy" id="35708"/>
    <lineage>
        <taxon>Eukaryota</taxon>
        <taxon>Viridiplantae</taxon>
        <taxon>Streptophyta</taxon>
        <taxon>Embryophyta</taxon>
        <taxon>Tracheophyta</taxon>
        <taxon>Spermatophyta</taxon>
        <taxon>Magnoliopsida</taxon>
        <taxon>Liliopsida</taxon>
        <taxon>Poales</taxon>
        <taxon>Poaceae</taxon>
        <taxon>PACMAD clade</taxon>
        <taxon>Arundinoideae</taxon>
        <taxon>Arundineae</taxon>
        <taxon>Arundo</taxon>
    </lineage>
</organism>